<dbReference type="EMBL" id="BAAAEN010000007">
    <property type="protein sequence ID" value="GAA0505366.1"/>
    <property type="molecule type" value="Genomic_DNA"/>
</dbReference>
<evidence type="ECO:0000313" key="2">
    <source>
        <dbReference type="Proteomes" id="UP001501706"/>
    </source>
</evidence>
<evidence type="ECO:0000313" key="1">
    <source>
        <dbReference type="EMBL" id="GAA0505366.1"/>
    </source>
</evidence>
<proteinExistence type="predicted"/>
<sequence>MDMTSRTSAVVLLWAVLIAFFAWDWTHSSPVNHRKEPAILAIGSGQAPSGGHCSAF</sequence>
<gene>
    <name evidence="1" type="ORF">GCM10009097_23040</name>
</gene>
<keyword evidence="2" id="KW-1185">Reference proteome</keyword>
<organism evidence="1 2">
    <name type="scientific">Pigmentiphaga daeguensis</name>
    <dbReference type="NCBI Taxonomy" id="414049"/>
    <lineage>
        <taxon>Bacteria</taxon>
        <taxon>Pseudomonadati</taxon>
        <taxon>Pseudomonadota</taxon>
        <taxon>Betaproteobacteria</taxon>
        <taxon>Burkholderiales</taxon>
        <taxon>Alcaligenaceae</taxon>
        <taxon>Pigmentiphaga</taxon>
    </lineage>
</organism>
<protein>
    <submittedName>
        <fullName evidence="1">Uncharacterized protein</fullName>
    </submittedName>
</protein>
<dbReference type="Proteomes" id="UP001501706">
    <property type="component" value="Unassembled WGS sequence"/>
</dbReference>
<accession>A0ABP3LQI7</accession>
<name>A0ABP3LQI7_9BURK</name>
<comment type="caution">
    <text evidence="1">The sequence shown here is derived from an EMBL/GenBank/DDBJ whole genome shotgun (WGS) entry which is preliminary data.</text>
</comment>
<reference evidence="2" key="1">
    <citation type="journal article" date="2019" name="Int. J. Syst. Evol. Microbiol.">
        <title>The Global Catalogue of Microorganisms (GCM) 10K type strain sequencing project: providing services to taxonomists for standard genome sequencing and annotation.</title>
        <authorList>
            <consortium name="The Broad Institute Genomics Platform"/>
            <consortium name="The Broad Institute Genome Sequencing Center for Infectious Disease"/>
            <person name="Wu L."/>
            <person name="Ma J."/>
        </authorList>
    </citation>
    <scope>NUCLEOTIDE SEQUENCE [LARGE SCALE GENOMIC DNA]</scope>
    <source>
        <strain evidence="2">JCM 14330</strain>
    </source>
</reference>